<comment type="caution">
    <text evidence="2">The sequence shown here is derived from an EMBL/GenBank/DDBJ whole genome shotgun (WGS) entry which is preliminary data.</text>
</comment>
<evidence type="ECO:0000313" key="2">
    <source>
        <dbReference type="EMBL" id="KAL3101968.1"/>
    </source>
</evidence>
<feature type="region of interest" description="Disordered" evidence="1">
    <location>
        <begin position="78"/>
        <end position="163"/>
    </location>
</feature>
<accession>A0ABD2KGH5</accession>
<protein>
    <submittedName>
        <fullName evidence="2">Uncharacterized protein</fullName>
    </submittedName>
</protein>
<feature type="region of interest" description="Disordered" evidence="1">
    <location>
        <begin position="1"/>
        <end position="26"/>
    </location>
</feature>
<evidence type="ECO:0000256" key="1">
    <source>
        <dbReference type="SAM" id="MobiDB-lite"/>
    </source>
</evidence>
<gene>
    <name evidence="2" type="ORF">niasHS_003377</name>
</gene>
<organism evidence="2 3">
    <name type="scientific">Heterodera schachtii</name>
    <name type="common">Sugarbeet cyst nematode worm</name>
    <name type="synonym">Tylenchus schachtii</name>
    <dbReference type="NCBI Taxonomy" id="97005"/>
    <lineage>
        <taxon>Eukaryota</taxon>
        <taxon>Metazoa</taxon>
        <taxon>Ecdysozoa</taxon>
        <taxon>Nematoda</taxon>
        <taxon>Chromadorea</taxon>
        <taxon>Rhabditida</taxon>
        <taxon>Tylenchina</taxon>
        <taxon>Tylenchomorpha</taxon>
        <taxon>Tylenchoidea</taxon>
        <taxon>Heteroderidae</taxon>
        <taxon>Heteroderinae</taxon>
        <taxon>Heterodera</taxon>
    </lineage>
</organism>
<reference evidence="2 3" key="1">
    <citation type="submission" date="2024-10" db="EMBL/GenBank/DDBJ databases">
        <authorList>
            <person name="Kim D."/>
        </authorList>
    </citation>
    <scope>NUCLEOTIDE SEQUENCE [LARGE SCALE GENOMIC DNA]</scope>
    <source>
        <strain evidence="2">Taebaek</strain>
    </source>
</reference>
<name>A0ABD2KGH5_HETSC</name>
<feature type="compositionally biased region" description="Basic and acidic residues" evidence="1">
    <location>
        <begin position="147"/>
        <end position="163"/>
    </location>
</feature>
<proteinExistence type="predicted"/>
<sequence length="163" mass="17631">MDPWRDQPTKASCPNAPGPQRSSRPFLVQRRPLSRAPLLGNAIPGGTGAISQTFPGTEAQATESAFWWFLTVIFQPSHAQQVKSGDGVGRLSEPQNSLSEVTGHCSEESPWTSGRKGPRPNGAQSDTQNPKRGPWATERATMPPGEEPGRFRKGSADVRRSAK</sequence>
<keyword evidence="3" id="KW-1185">Reference proteome</keyword>
<dbReference type="AlphaFoldDB" id="A0ABD2KGH5"/>
<dbReference type="EMBL" id="JBICCN010000026">
    <property type="protein sequence ID" value="KAL3101968.1"/>
    <property type="molecule type" value="Genomic_DNA"/>
</dbReference>
<evidence type="ECO:0000313" key="3">
    <source>
        <dbReference type="Proteomes" id="UP001620645"/>
    </source>
</evidence>
<dbReference type="Proteomes" id="UP001620645">
    <property type="component" value="Unassembled WGS sequence"/>
</dbReference>